<proteinExistence type="predicted"/>
<evidence type="ECO:0000259" key="2">
    <source>
        <dbReference type="Pfam" id="PF13400"/>
    </source>
</evidence>
<keyword evidence="1" id="KW-0472">Membrane</keyword>
<dbReference type="EMBL" id="JAAKZV010000123">
    <property type="protein sequence ID" value="NGN67061.1"/>
    <property type="molecule type" value="Genomic_DNA"/>
</dbReference>
<keyword evidence="4" id="KW-1185">Reference proteome</keyword>
<dbReference type="InterPro" id="IPR028087">
    <property type="entry name" value="Tad_N"/>
</dbReference>
<sequence length="207" mass="21931">MTRRSRDSGQAFAIYITVVASLLVLAFLYFAVGQASASRNEAQSAADAAALAAAQDARDQLGLEGLGEKLLDPDFWEDFFNGDGVKVGFACAEAGRFAAQNGANVVDLDGDGDAGCDRLGLPEDGFTIEVRAKEPVGKSLLPGTENEYAEATATAVIEPRCKFEKTGEGKKARGKLVCDDDKDWELGDKPGIDLPGPEDLFAVHLDD</sequence>
<dbReference type="AlphaFoldDB" id="A0A6G4U790"/>
<organism evidence="3 4">
    <name type="scientific">Streptomyces coryli</name>
    <dbReference type="NCBI Taxonomy" id="1128680"/>
    <lineage>
        <taxon>Bacteria</taxon>
        <taxon>Bacillati</taxon>
        <taxon>Actinomycetota</taxon>
        <taxon>Actinomycetes</taxon>
        <taxon>Kitasatosporales</taxon>
        <taxon>Streptomycetaceae</taxon>
        <taxon>Streptomyces</taxon>
    </lineage>
</organism>
<evidence type="ECO:0000313" key="4">
    <source>
        <dbReference type="Proteomes" id="UP000481583"/>
    </source>
</evidence>
<name>A0A6G4U790_9ACTN</name>
<dbReference type="Pfam" id="PF13400">
    <property type="entry name" value="Tad"/>
    <property type="match status" value="1"/>
</dbReference>
<keyword evidence="1" id="KW-1133">Transmembrane helix</keyword>
<feature type="domain" description="Putative Flp pilus-assembly TadG-like N-terminal" evidence="2">
    <location>
        <begin position="10"/>
        <end position="56"/>
    </location>
</feature>
<feature type="transmembrane region" description="Helical" evidence="1">
    <location>
        <begin position="12"/>
        <end position="32"/>
    </location>
</feature>
<protein>
    <recommendedName>
        <fullName evidence="2">Putative Flp pilus-assembly TadG-like N-terminal domain-containing protein</fullName>
    </recommendedName>
</protein>
<reference evidence="3 4" key="1">
    <citation type="submission" date="2020-02" db="EMBL/GenBank/DDBJ databases">
        <title>Whole-genome analyses of novel actinobacteria.</title>
        <authorList>
            <person name="Sahin N."/>
        </authorList>
    </citation>
    <scope>NUCLEOTIDE SEQUENCE [LARGE SCALE GENOMIC DNA]</scope>
    <source>
        <strain evidence="3 4">A7024</strain>
    </source>
</reference>
<evidence type="ECO:0000256" key="1">
    <source>
        <dbReference type="SAM" id="Phobius"/>
    </source>
</evidence>
<dbReference type="RefSeq" id="WP_165240363.1">
    <property type="nucleotide sequence ID" value="NZ_JAAKZV010000123.1"/>
</dbReference>
<keyword evidence="1" id="KW-0812">Transmembrane</keyword>
<comment type="caution">
    <text evidence="3">The sequence shown here is derived from an EMBL/GenBank/DDBJ whole genome shotgun (WGS) entry which is preliminary data.</text>
</comment>
<gene>
    <name evidence="3" type="ORF">G5C51_24530</name>
</gene>
<accession>A0A6G4U790</accession>
<dbReference type="Proteomes" id="UP000481583">
    <property type="component" value="Unassembled WGS sequence"/>
</dbReference>
<evidence type="ECO:0000313" key="3">
    <source>
        <dbReference type="EMBL" id="NGN67061.1"/>
    </source>
</evidence>